<dbReference type="Pfam" id="PF01548">
    <property type="entry name" value="DEDD_Tnp_IS110"/>
    <property type="match status" value="1"/>
</dbReference>
<dbReference type="GO" id="GO:0006313">
    <property type="term" value="P:DNA transposition"/>
    <property type="evidence" value="ECO:0007669"/>
    <property type="project" value="InterPro"/>
</dbReference>
<dbReference type="GO" id="GO:0004803">
    <property type="term" value="F:transposase activity"/>
    <property type="evidence" value="ECO:0007669"/>
    <property type="project" value="InterPro"/>
</dbReference>
<organism evidence="3 4">
    <name type="scientific">Methylobacterium nodulans (strain LMG 21967 / CNCM I-2342 / ORS 2060)</name>
    <dbReference type="NCBI Taxonomy" id="460265"/>
    <lineage>
        <taxon>Bacteria</taxon>
        <taxon>Pseudomonadati</taxon>
        <taxon>Pseudomonadota</taxon>
        <taxon>Alphaproteobacteria</taxon>
        <taxon>Hyphomicrobiales</taxon>
        <taxon>Methylobacteriaceae</taxon>
        <taxon>Methylobacterium</taxon>
    </lineage>
</organism>
<sequence length="303" mass="32629">MAHATTPSASLDIGKDSLDLALTGQPASWRFANTPDGHAALITHLAEHAVRRIGLEASGGYERAVCAVLHRAGFDLVLFQPRQVRAYATDRLRRAKTDRLDAHLIAACTAAHEGPVRTPPDPRLAALAEPLRLLQQIELDLARLKTRRAASRDAAIQARLAEEIARLRVWRAQAFTELLARLRAEPDLAARLELVLSIPGLGARTAVTLLVSLPELGRLSRAQAASLAGLAPFDHSSGKHQGARRIAGGRAGVRTALYAAALPAAWRWNPALVACARKLLIYANTVLARGTPWRHTPEPEAAA</sequence>
<evidence type="ECO:0000313" key="4">
    <source>
        <dbReference type="Proteomes" id="UP000008207"/>
    </source>
</evidence>
<dbReference type="Proteomes" id="UP000008207">
    <property type="component" value="Chromosome"/>
</dbReference>
<dbReference type="InterPro" id="IPR003346">
    <property type="entry name" value="Transposase_20"/>
</dbReference>
<dbReference type="GO" id="GO:0003677">
    <property type="term" value="F:DNA binding"/>
    <property type="evidence" value="ECO:0007669"/>
    <property type="project" value="InterPro"/>
</dbReference>
<dbReference type="AlphaFoldDB" id="B8IGK0"/>
<dbReference type="OrthoDB" id="8261795at2"/>
<evidence type="ECO:0000259" key="1">
    <source>
        <dbReference type="Pfam" id="PF01548"/>
    </source>
</evidence>
<dbReference type="InterPro" id="IPR047650">
    <property type="entry name" value="Transpos_IS110"/>
</dbReference>
<dbReference type="PANTHER" id="PTHR33055">
    <property type="entry name" value="TRANSPOSASE FOR INSERTION SEQUENCE ELEMENT IS1111A"/>
    <property type="match status" value="1"/>
</dbReference>
<dbReference type="Pfam" id="PF02371">
    <property type="entry name" value="Transposase_20"/>
    <property type="match status" value="1"/>
</dbReference>
<name>B8IGK0_METNO</name>
<feature type="domain" description="Transposase IS116/IS110/IS902 C-terminal" evidence="2">
    <location>
        <begin position="193"/>
        <end position="271"/>
    </location>
</feature>
<gene>
    <name evidence="3" type="ordered locus">Mnod_0876</name>
</gene>
<dbReference type="RefSeq" id="WP_015927603.1">
    <property type="nucleotide sequence ID" value="NC_011894.1"/>
</dbReference>
<dbReference type="HOGENOM" id="CLU_036902_5_1_5"/>
<dbReference type="PANTHER" id="PTHR33055:SF3">
    <property type="entry name" value="PUTATIVE TRANSPOSASE FOR IS117-RELATED"/>
    <property type="match status" value="1"/>
</dbReference>
<protein>
    <submittedName>
        <fullName evidence="3">Transposase IS116/IS110/IS902 family protein</fullName>
    </submittedName>
</protein>
<feature type="domain" description="Transposase IS110-like N-terminal" evidence="1">
    <location>
        <begin position="11"/>
        <end position="147"/>
    </location>
</feature>
<reference evidence="3 4" key="1">
    <citation type="submission" date="2009-01" db="EMBL/GenBank/DDBJ databases">
        <title>Complete sequence of chromosome of Methylobacterium nodulans ORS 2060.</title>
        <authorList>
            <consortium name="US DOE Joint Genome Institute"/>
            <person name="Lucas S."/>
            <person name="Copeland A."/>
            <person name="Lapidus A."/>
            <person name="Glavina del Rio T."/>
            <person name="Dalin E."/>
            <person name="Tice H."/>
            <person name="Bruce D."/>
            <person name="Goodwin L."/>
            <person name="Pitluck S."/>
            <person name="Sims D."/>
            <person name="Brettin T."/>
            <person name="Detter J.C."/>
            <person name="Han C."/>
            <person name="Larimer F."/>
            <person name="Land M."/>
            <person name="Hauser L."/>
            <person name="Kyrpides N."/>
            <person name="Ivanova N."/>
            <person name="Marx C.J."/>
            <person name="Richardson P."/>
        </authorList>
    </citation>
    <scope>NUCLEOTIDE SEQUENCE [LARGE SCALE GENOMIC DNA]</scope>
    <source>
        <strain evidence="4">LMG 21967 / CNCM I-2342 / ORS 2060</strain>
    </source>
</reference>
<dbReference type="eggNOG" id="COG3547">
    <property type="taxonomic scope" value="Bacteria"/>
</dbReference>
<dbReference type="KEGG" id="mno:Mnod_0876"/>
<accession>B8IGK0</accession>
<evidence type="ECO:0000259" key="2">
    <source>
        <dbReference type="Pfam" id="PF02371"/>
    </source>
</evidence>
<keyword evidence="4" id="KW-1185">Reference proteome</keyword>
<dbReference type="EMBL" id="CP001349">
    <property type="protein sequence ID" value="ACL55900.1"/>
    <property type="molecule type" value="Genomic_DNA"/>
</dbReference>
<dbReference type="InterPro" id="IPR002525">
    <property type="entry name" value="Transp_IS110-like_N"/>
</dbReference>
<evidence type="ECO:0000313" key="3">
    <source>
        <dbReference type="EMBL" id="ACL55900.1"/>
    </source>
</evidence>
<proteinExistence type="predicted"/>